<evidence type="ECO:0000256" key="4">
    <source>
        <dbReference type="ARBA" id="ARBA00023125"/>
    </source>
</evidence>
<evidence type="ECO:0000259" key="6">
    <source>
        <dbReference type="PROSITE" id="PS50949"/>
    </source>
</evidence>
<dbReference type="STRING" id="269796.Rru_A3041"/>
<dbReference type="HOGENOM" id="CLU_017584_0_0_5"/>
<evidence type="ECO:0000256" key="3">
    <source>
        <dbReference type="ARBA" id="ARBA00023015"/>
    </source>
</evidence>
<dbReference type="GO" id="GO:0030170">
    <property type="term" value="F:pyridoxal phosphate binding"/>
    <property type="evidence" value="ECO:0007669"/>
    <property type="project" value="InterPro"/>
</dbReference>
<gene>
    <name evidence="7" type="ordered locus">Rru_A3041</name>
</gene>
<keyword evidence="5" id="KW-0804">Transcription</keyword>
<dbReference type="EnsemblBacteria" id="ABC23836">
    <property type="protein sequence ID" value="ABC23836"/>
    <property type="gene ID" value="Rru_A3041"/>
</dbReference>
<evidence type="ECO:0000256" key="2">
    <source>
        <dbReference type="ARBA" id="ARBA00022898"/>
    </source>
</evidence>
<dbReference type="PROSITE" id="PS50949">
    <property type="entry name" value="HTH_GNTR"/>
    <property type="match status" value="1"/>
</dbReference>
<sequence length="467" mass="49034">MDPSPWMPVLPEGRRPLHRAIAEVLEADIAAGRLPPGTRLPPQRDLAWRLKVTLATVGRAYALARERGLIGGEVGRGTFVLGETTSAGLAPWPPQAGAGENGAIDLANTHPAPVAGPGEVAACARALVEAGTGIFAYQPDTAAPDHRDAAARWLTAQGVPAGAESVLLSTGALNGVLAALMALARPGDTVLTEALTSPAFKGMAALLGLRLRAVASDGEGLRPEALEAALERDPSAKLLLCVPALHNPTGATLSAERRLSLTALAERFDLTIIEDAVYAPLIENGPPSLKALMPDRVTHVTSLSKIGLPGLRCGMVVPPTRRREAVLAALRVSCWMAPPPLAAVAARWMDDGTVTRLIAAQRLAVSERRALADRLLGDRLTCRPPPPAASFLWLALPAGWRGDDFAHALHRRGVMVTPGEAFTVDTAHAPQAVRLCLGPPSLERLETALTEVHALLGESPERLGVFL</sequence>
<dbReference type="InterPro" id="IPR036388">
    <property type="entry name" value="WH-like_DNA-bd_sf"/>
</dbReference>
<dbReference type="PANTHER" id="PTHR46577">
    <property type="entry name" value="HTH-TYPE TRANSCRIPTIONAL REGULATORY PROTEIN GABR"/>
    <property type="match status" value="1"/>
</dbReference>
<dbReference type="SUPFAM" id="SSF46785">
    <property type="entry name" value="Winged helix' DNA-binding domain"/>
    <property type="match status" value="1"/>
</dbReference>
<name>Q2RPV9_RHORT</name>
<dbReference type="PATRIC" id="fig|269796.9.peg.3151"/>
<dbReference type="CDD" id="cd00609">
    <property type="entry name" value="AAT_like"/>
    <property type="match status" value="1"/>
</dbReference>
<keyword evidence="2" id="KW-0663">Pyridoxal phosphate</keyword>
<dbReference type="InterPro" id="IPR000524">
    <property type="entry name" value="Tscrpt_reg_HTH_GntR"/>
</dbReference>
<keyword evidence="8" id="KW-1185">Reference proteome</keyword>
<dbReference type="GO" id="GO:0003677">
    <property type="term" value="F:DNA binding"/>
    <property type="evidence" value="ECO:0007669"/>
    <property type="project" value="UniProtKB-KW"/>
</dbReference>
<dbReference type="Pfam" id="PF00392">
    <property type="entry name" value="GntR"/>
    <property type="match status" value="1"/>
</dbReference>
<proteinExistence type="inferred from homology"/>
<dbReference type="Gene3D" id="3.90.1150.10">
    <property type="entry name" value="Aspartate Aminotransferase, domain 1"/>
    <property type="match status" value="1"/>
</dbReference>
<feature type="domain" description="HTH gntR-type" evidence="6">
    <location>
        <begin position="15"/>
        <end position="83"/>
    </location>
</feature>
<dbReference type="InterPro" id="IPR015424">
    <property type="entry name" value="PyrdxlP-dep_Trfase"/>
</dbReference>
<dbReference type="CDD" id="cd07377">
    <property type="entry name" value="WHTH_GntR"/>
    <property type="match status" value="1"/>
</dbReference>
<dbReference type="InterPro" id="IPR004839">
    <property type="entry name" value="Aminotransferase_I/II_large"/>
</dbReference>
<dbReference type="PANTHER" id="PTHR46577:SF1">
    <property type="entry name" value="HTH-TYPE TRANSCRIPTIONAL REGULATORY PROTEIN GABR"/>
    <property type="match status" value="1"/>
</dbReference>
<dbReference type="Gene3D" id="1.10.10.10">
    <property type="entry name" value="Winged helix-like DNA-binding domain superfamily/Winged helix DNA-binding domain"/>
    <property type="match status" value="1"/>
</dbReference>
<evidence type="ECO:0000313" key="8">
    <source>
        <dbReference type="Proteomes" id="UP000001929"/>
    </source>
</evidence>
<accession>Q2RPV9</accession>
<dbReference type="Proteomes" id="UP000001929">
    <property type="component" value="Chromosome"/>
</dbReference>
<evidence type="ECO:0000256" key="5">
    <source>
        <dbReference type="ARBA" id="ARBA00023163"/>
    </source>
</evidence>
<dbReference type="eggNOG" id="COG1167">
    <property type="taxonomic scope" value="Bacteria"/>
</dbReference>
<dbReference type="Pfam" id="PF00155">
    <property type="entry name" value="Aminotran_1_2"/>
    <property type="match status" value="1"/>
</dbReference>
<dbReference type="SMART" id="SM00345">
    <property type="entry name" value="HTH_GNTR"/>
    <property type="match status" value="1"/>
</dbReference>
<keyword evidence="3" id="KW-0805">Transcription regulation</keyword>
<dbReference type="SUPFAM" id="SSF53383">
    <property type="entry name" value="PLP-dependent transferases"/>
    <property type="match status" value="1"/>
</dbReference>
<dbReference type="Gene3D" id="3.40.640.10">
    <property type="entry name" value="Type I PLP-dependent aspartate aminotransferase-like (Major domain)"/>
    <property type="match status" value="1"/>
</dbReference>
<dbReference type="PhylomeDB" id="Q2RPV9"/>
<comment type="similarity">
    <text evidence="1">In the C-terminal section; belongs to the class-I pyridoxal-phosphate-dependent aminotransferase family.</text>
</comment>
<dbReference type="AlphaFoldDB" id="Q2RPV9"/>
<organism evidence="7 8">
    <name type="scientific">Rhodospirillum rubrum (strain ATCC 11170 / ATH 1.1.1 / DSM 467 / LMG 4362 / NCIMB 8255 / S1)</name>
    <dbReference type="NCBI Taxonomy" id="269796"/>
    <lineage>
        <taxon>Bacteria</taxon>
        <taxon>Pseudomonadati</taxon>
        <taxon>Pseudomonadota</taxon>
        <taxon>Alphaproteobacteria</taxon>
        <taxon>Rhodospirillales</taxon>
        <taxon>Rhodospirillaceae</taxon>
        <taxon>Rhodospirillum</taxon>
    </lineage>
</organism>
<dbReference type="EMBL" id="CP000230">
    <property type="protein sequence ID" value="ABC23836.1"/>
    <property type="molecule type" value="Genomic_DNA"/>
</dbReference>
<evidence type="ECO:0000313" key="7">
    <source>
        <dbReference type="EMBL" id="ABC23836.1"/>
    </source>
</evidence>
<keyword evidence="4" id="KW-0238">DNA-binding</keyword>
<dbReference type="InterPro" id="IPR051446">
    <property type="entry name" value="HTH_trans_reg/aminotransferase"/>
</dbReference>
<reference evidence="7 8" key="1">
    <citation type="journal article" date="2011" name="Stand. Genomic Sci.">
        <title>Complete genome sequence of Rhodospirillum rubrum type strain (S1).</title>
        <authorList>
            <person name="Munk A.C."/>
            <person name="Copeland A."/>
            <person name="Lucas S."/>
            <person name="Lapidus A."/>
            <person name="Del Rio T.G."/>
            <person name="Barry K."/>
            <person name="Detter J.C."/>
            <person name="Hammon N."/>
            <person name="Israni S."/>
            <person name="Pitluck S."/>
            <person name="Brettin T."/>
            <person name="Bruce D."/>
            <person name="Han C."/>
            <person name="Tapia R."/>
            <person name="Gilna P."/>
            <person name="Schmutz J."/>
            <person name="Larimer F."/>
            <person name="Land M."/>
            <person name="Kyrpides N.C."/>
            <person name="Mavromatis K."/>
            <person name="Richardson P."/>
            <person name="Rohde M."/>
            <person name="Goker M."/>
            <person name="Klenk H.P."/>
            <person name="Zhang Y."/>
            <person name="Roberts G.P."/>
            <person name="Reslewic S."/>
            <person name="Schwartz D.C."/>
        </authorList>
    </citation>
    <scope>NUCLEOTIDE SEQUENCE [LARGE SCALE GENOMIC DNA]</scope>
    <source>
        <strain evidence="8">ATCC 11170 / ATH 1.1.1 / DSM 467 / LMG 4362 / NCIMB 8255 / S1</strain>
    </source>
</reference>
<dbReference type="InterPro" id="IPR015422">
    <property type="entry name" value="PyrdxlP-dep_Trfase_small"/>
</dbReference>
<protein>
    <submittedName>
        <fullName evidence="7">Transcriptional regulator, GntR family</fullName>
    </submittedName>
</protein>
<dbReference type="GO" id="GO:0003700">
    <property type="term" value="F:DNA-binding transcription factor activity"/>
    <property type="evidence" value="ECO:0007669"/>
    <property type="project" value="InterPro"/>
</dbReference>
<dbReference type="InterPro" id="IPR015421">
    <property type="entry name" value="PyrdxlP-dep_Trfase_major"/>
</dbReference>
<dbReference type="InterPro" id="IPR036390">
    <property type="entry name" value="WH_DNA-bd_sf"/>
</dbReference>
<evidence type="ECO:0000256" key="1">
    <source>
        <dbReference type="ARBA" id="ARBA00005384"/>
    </source>
</evidence>
<dbReference type="KEGG" id="rru:Rru_A3041"/>